<gene>
    <name evidence="3" type="ORF">IQ266_25340</name>
</gene>
<keyword evidence="1" id="KW-0812">Transmembrane</keyword>
<feature type="transmembrane region" description="Helical" evidence="1">
    <location>
        <begin position="12"/>
        <end position="31"/>
    </location>
</feature>
<reference evidence="3" key="1">
    <citation type="submission" date="2020-10" db="EMBL/GenBank/DDBJ databases">
        <authorList>
            <person name="Castelo-Branco R."/>
            <person name="Eusebio N."/>
            <person name="Adriana R."/>
            <person name="Vieira A."/>
            <person name="Brugerolle De Fraissinette N."/>
            <person name="Rezende De Castro R."/>
            <person name="Schneider M.P."/>
            <person name="Vasconcelos V."/>
            <person name="Leao P.N."/>
        </authorList>
    </citation>
    <scope>NUCLEOTIDE SEQUENCE</scope>
    <source>
        <strain evidence="3">LEGE 11480</strain>
    </source>
</reference>
<keyword evidence="1" id="KW-1133">Transmembrane helix</keyword>
<evidence type="ECO:0000259" key="2">
    <source>
        <dbReference type="Pfam" id="PF08239"/>
    </source>
</evidence>
<dbReference type="EMBL" id="JADEXQ010000147">
    <property type="protein sequence ID" value="MBE9033066.1"/>
    <property type="molecule type" value="Genomic_DNA"/>
</dbReference>
<proteinExistence type="predicted"/>
<dbReference type="InterPro" id="IPR003646">
    <property type="entry name" value="SH3-like_bac-type"/>
</dbReference>
<evidence type="ECO:0000313" key="3">
    <source>
        <dbReference type="EMBL" id="MBE9033066.1"/>
    </source>
</evidence>
<dbReference type="Gene3D" id="2.30.30.40">
    <property type="entry name" value="SH3 Domains"/>
    <property type="match status" value="1"/>
</dbReference>
<accession>A0A928VQZ9</accession>
<protein>
    <submittedName>
        <fullName evidence="3">SH3 domain-containing protein</fullName>
    </submittedName>
</protein>
<feature type="domain" description="SH3b" evidence="2">
    <location>
        <begin position="65"/>
        <end position="111"/>
    </location>
</feature>
<keyword evidence="1" id="KW-0472">Membrane</keyword>
<keyword evidence="4" id="KW-1185">Reference proteome</keyword>
<organism evidence="3 4">
    <name type="scientific">Romeriopsis navalis LEGE 11480</name>
    <dbReference type="NCBI Taxonomy" id="2777977"/>
    <lineage>
        <taxon>Bacteria</taxon>
        <taxon>Bacillati</taxon>
        <taxon>Cyanobacteriota</taxon>
        <taxon>Cyanophyceae</taxon>
        <taxon>Leptolyngbyales</taxon>
        <taxon>Leptolyngbyaceae</taxon>
        <taxon>Romeriopsis</taxon>
        <taxon>Romeriopsis navalis</taxon>
    </lineage>
</organism>
<comment type="caution">
    <text evidence="3">The sequence shown here is derived from an EMBL/GenBank/DDBJ whole genome shotgun (WGS) entry which is preliminary data.</text>
</comment>
<sequence>MKTAFSTRLPLVAGMWITVGVTLFGLGAATLRPKAFAKVSTQPSVIPMAMQADCQTVATDPQPPLNIRSQPSASSSQNIVGTAGNGTILKVIDAQPGWLKVSQPIDGWVHQPLTATSCANTNGKAATTTTTTQQPQSPNMQVIGSAYDRFEAGQLQAALALLQSIPQTDATYQAAQTAYQTMSTKWHQGHVAYQAAQTALANGQWQVVLNHVKELPDVSYWRAKMAPIVKQAIVNQNMIN</sequence>
<dbReference type="RefSeq" id="WP_264327878.1">
    <property type="nucleotide sequence ID" value="NZ_JADEXQ010000147.1"/>
</dbReference>
<dbReference type="Pfam" id="PF08239">
    <property type="entry name" value="SH3_3"/>
    <property type="match status" value="1"/>
</dbReference>
<evidence type="ECO:0000313" key="4">
    <source>
        <dbReference type="Proteomes" id="UP000625316"/>
    </source>
</evidence>
<name>A0A928VQZ9_9CYAN</name>
<dbReference type="Proteomes" id="UP000625316">
    <property type="component" value="Unassembled WGS sequence"/>
</dbReference>
<dbReference type="AlphaFoldDB" id="A0A928VQZ9"/>
<evidence type="ECO:0000256" key="1">
    <source>
        <dbReference type="SAM" id="Phobius"/>
    </source>
</evidence>